<keyword evidence="17" id="KW-1185">Reference proteome</keyword>
<dbReference type="Gene3D" id="3.30.565.10">
    <property type="entry name" value="Histidine kinase-like ATPase, C-terminal domain"/>
    <property type="match status" value="1"/>
</dbReference>
<evidence type="ECO:0000259" key="14">
    <source>
        <dbReference type="SMART" id="SM00304"/>
    </source>
</evidence>
<dbReference type="InterPro" id="IPR003594">
    <property type="entry name" value="HATPase_dom"/>
</dbReference>
<feature type="domain" description="Histidine kinase/HSP90-like ATPase" evidence="15">
    <location>
        <begin position="542"/>
        <end position="656"/>
    </location>
</feature>
<comment type="subcellular location">
    <subcellularLocation>
        <location evidence="2">Membrane</location>
    </subcellularLocation>
</comment>
<dbReference type="InterPro" id="IPR036890">
    <property type="entry name" value="HATPase_C_sf"/>
</dbReference>
<evidence type="ECO:0000313" key="16">
    <source>
        <dbReference type="EMBL" id="TCP47915.1"/>
    </source>
</evidence>
<dbReference type="Proteomes" id="UP000294911">
    <property type="component" value="Unassembled WGS sequence"/>
</dbReference>
<dbReference type="EMBL" id="SLXQ01000011">
    <property type="protein sequence ID" value="TCP47915.1"/>
    <property type="molecule type" value="Genomic_DNA"/>
</dbReference>
<feature type="region of interest" description="Disordered" evidence="12">
    <location>
        <begin position="1156"/>
        <end position="1176"/>
    </location>
</feature>
<dbReference type="GO" id="GO:0000160">
    <property type="term" value="P:phosphorelay signal transduction system"/>
    <property type="evidence" value="ECO:0007669"/>
    <property type="project" value="UniProtKB-KW"/>
</dbReference>
<keyword evidence="11" id="KW-0902">Two-component regulatory system</keyword>
<dbReference type="Gene3D" id="6.10.340.10">
    <property type="match status" value="1"/>
</dbReference>
<evidence type="ECO:0000256" key="8">
    <source>
        <dbReference type="ARBA" id="ARBA00022777"/>
    </source>
</evidence>
<evidence type="ECO:0000256" key="10">
    <source>
        <dbReference type="ARBA" id="ARBA00022989"/>
    </source>
</evidence>
<keyword evidence="10 13" id="KW-1133">Transmembrane helix</keyword>
<dbReference type="SMART" id="SM00304">
    <property type="entry name" value="HAMP"/>
    <property type="match status" value="1"/>
</dbReference>
<feature type="compositionally biased region" description="Low complexity" evidence="12">
    <location>
        <begin position="679"/>
        <end position="695"/>
    </location>
</feature>
<sequence>MTLAGQAESPEQPDERQAGSAGAAGSRLRWRDWSLAAKLAAVTVVPLLMAIVLGATTLGGQVDRANGYERIDRLIAVNSDVRTALAAVQAERDEVITLLNAGQPTSTPELSERRTAVDQAVGPLDRSTQRAVEVDGRIQDRYDDVRGAFEQLGAIRGGVDSDRLDALAATTRYSEITRALLNLDQAVVSRANDSSVGGSVVALHDLEAVKEELAVQKARIGAGIATSTMPASEIVELRTSDVRLNDRLDEFRAVASDQLVRDYDATVTGAEVATRNRLVRTLLTEQGVDVGAVVRGMSASEWHSTSTAAIDLTGQVTNRVGDQLSSTASQLRDDASSTTGLVAVLLFGALILAIAVVVIITRQLLRSLRALRRGAMEVAQQRLPEVVDELNAGKRPSEEIEPVKVHTKDEVGQVARAFDAVHRQALRLAIEQSSMRSGYSGVLVNLSRRSQSLVQRQLQLIEELERDEEDADQLATLFRLDHLATRMRRNNENLMVLSGSEPARRGGQPVALSDLLRAAVSEIEQYQRVTIQAPAPALIVGYAASDLLRLVAELLDNATAFSAPETQVTVASRVTEDGSVSIDVLDQGIGMTAEEVAVANERLSTAGSVTTMSSRRMGLFVVGRLASRHDIRVQLHGGKDIVGVRATVYVQAELVTAAVGDADTTKTSQFGPASGLGRFAAGGPSSPAEPPFAGGESAPGRPPIPSQSTRPDQPGELPRRRPPVNGTARSETLPGLLGSATSDPADSGTAQSGSGQSGQSGSQSASSDQPADPVVEAAHPRSANGVDDTAGADLFSPDVAAAGPDRPAQPAGSEDTGEAAAEEDGSTLSEWWASTTREQAARPAGPPAVPAARPESTPIFDEMLSAWFRTAQADPRPDAPQPAGTGQWSFAADAGWQAVESVTRAAPSSFTEAGLPRRKRGEQLMPGAVEPAAEQSVARSAELPRRDAREVYGRLSSFQRGVRRGRDENLPAGEASAASAEQQPSAFAFGLETSDPQPVRRQPAADAGRTANGAPPPETRPEDTVAAEAAGTAEPADTSEPASAPEPAQPASTEADPTEVDRAGSGTVNGTGESGPERSAAADFDWTFTADEGWHAAQQAAETAPASFTASGLPRRVRGEHLVPGAAVAESDQRVAGGDRSAQYVRGRLSSFQQGIRRGRAQVAQQAGRTDDESGG</sequence>
<feature type="compositionally biased region" description="Low complexity" evidence="12">
    <location>
        <begin position="971"/>
        <end position="989"/>
    </location>
</feature>
<keyword evidence="8 16" id="KW-0418">Kinase</keyword>
<evidence type="ECO:0000256" key="1">
    <source>
        <dbReference type="ARBA" id="ARBA00000085"/>
    </source>
</evidence>
<evidence type="ECO:0000256" key="9">
    <source>
        <dbReference type="ARBA" id="ARBA00022840"/>
    </source>
</evidence>
<feature type="transmembrane region" description="Helical" evidence="13">
    <location>
        <begin position="35"/>
        <end position="55"/>
    </location>
</feature>
<feature type="compositionally biased region" description="Low complexity" evidence="12">
    <location>
        <begin position="1024"/>
        <end position="1055"/>
    </location>
</feature>
<accession>A0A4R2QLN8</accession>
<evidence type="ECO:0000256" key="12">
    <source>
        <dbReference type="SAM" id="MobiDB-lite"/>
    </source>
</evidence>
<keyword evidence="9" id="KW-0067">ATP-binding</keyword>
<dbReference type="InterPro" id="IPR050980">
    <property type="entry name" value="2C_sensor_his_kinase"/>
</dbReference>
<comment type="caution">
    <text evidence="16">The sequence shown here is derived from an EMBL/GenBank/DDBJ whole genome shotgun (WGS) entry which is preliminary data.</text>
</comment>
<keyword evidence="4" id="KW-0597">Phosphoprotein</keyword>
<evidence type="ECO:0000256" key="13">
    <source>
        <dbReference type="SAM" id="Phobius"/>
    </source>
</evidence>
<keyword evidence="5" id="KW-0808">Transferase</keyword>
<dbReference type="PANTHER" id="PTHR44936:SF9">
    <property type="entry name" value="SENSOR PROTEIN CREC"/>
    <property type="match status" value="1"/>
</dbReference>
<evidence type="ECO:0000256" key="5">
    <source>
        <dbReference type="ARBA" id="ARBA00022679"/>
    </source>
</evidence>
<evidence type="ECO:0000256" key="7">
    <source>
        <dbReference type="ARBA" id="ARBA00022741"/>
    </source>
</evidence>
<feature type="transmembrane region" description="Helical" evidence="13">
    <location>
        <begin position="340"/>
        <end position="365"/>
    </location>
</feature>
<feature type="domain" description="HAMP" evidence="14">
    <location>
        <begin position="362"/>
        <end position="430"/>
    </location>
</feature>
<evidence type="ECO:0000259" key="15">
    <source>
        <dbReference type="SMART" id="SM00387"/>
    </source>
</evidence>
<comment type="catalytic activity">
    <reaction evidence="1">
        <text>ATP + protein L-histidine = ADP + protein N-phospho-L-histidine.</text>
        <dbReference type="EC" id="2.7.13.3"/>
    </reaction>
</comment>
<evidence type="ECO:0000256" key="2">
    <source>
        <dbReference type="ARBA" id="ARBA00004370"/>
    </source>
</evidence>
<reference evidence="16 17" key="1">
    <citation type="submission" date="2019-03" db="EMBL/GenBank/DDBJ databases">
        <title>Genomic Encyclopedia of Type Strains, Phase IV (KMG-IV): sequencing the most valuable type-strain genomes for metagenomic binning, comparative biology and taxonomic classification.</title>
        <authorList>
            <person name="Goeker M."/>
        </authorList>
    </citation>
    <scope>NUCLEOTIDE SEQUENCE [LARGE SCALE GENOMIC DNA]</scope>
    <source>
        <strain evidence="16 17">DSM 45765</strain>
    </source>
</reference>
<evidence type="ECO:0000256" key="6">
    <source>
        <dbReference type="ARBA" id="ARBA00022692"/>
    </source>
</evidence>
<evidence type="ECO:0000256" key="11">
    <source>
        <dbReference type="ARBA" id="ARBA00023012"/>
    </source>
</evidence>
<feature type="region of interest" description="Disordered" evidence="12">
    <location>
        <begin position="664"/>
        <end position="1087"/>
    </location>
</feature>
<dbReference type="InterPro" id="IPR013587">
    <property type="entry name" value="Nitrate/nitrite_sensing"/>
</dbReference>
<evidence type="ECO:0000256" key="3">
    <source>
        <dbReference type="ARBA" id="ARBA00012438"/>
    </source>
</evidence>
<dbReference type="EC" id="2.7.13.3" evidence="3"/>
<name>A0A4R2QLN8_9PSEU</name>
<keyword evidence="13" id="KW-0472">Membrane</keyword>
<dbReference type="GO" id="GO:0005524">
    <property type="term" value="F:ATP binding"/>
    <property type="evidence" value="ECO:0007669"/>
    <property type="project" value="UniProtKB-KW"/>
</dbReference>
<dbReference type="GO" id="GO:0016020">
    <property type="term" value="C:membrane"/>
    <property type="evidence" value="ECO:0007669"/>
    <property type="project" value="UniProtKB-SubCell"/>
</dbReference>
<dbReference type="SUPFAM" id="SSF55874">
    <property type="entry name" value="ATPase domain of HSP90 chaperone/DNA topoisomerase II/histidine kinase"/>
    <property type="match status" value="1"/>
</dbReference>
<keyword evidence="6 13" id="KW-0812">Transmembrane</keyword>
<evidence type="ECO:0000313" key="17">
    <source>
        <dbReference type="Proteomes" id="UP000294911"/>
    </source>
</evidence>
<dbReference type="SMART" id="SM00387">
    <property type="entry name" value="HATPase_c"/>
    <property type="match status" value="1"/>
</dbReference>
<feature type="compositionally biased region" description="Low complexity" evidence="12">
    <location>
        <begin position="745"/>
        <end position="769"/>
    </location>
</feature>
<dbReference type="PANTHER" id="PTHR44936">
    <property type="entry name" value="SENSOR PROTEIN CREC"/>
    <property type="match status" value="1"/>
</dbReference>
<dbReference type="RefSeq" id="WP_243659134.1">
    <property type="nucleotide sequence ID" value="NZ_SLXQ01000011.1"/>
</dbReference>
<dbReference type="AlphaFoldDB" id="A0A4R2QLN8"/>
<feature type="region of interest" description="Disordered" evidence="12">
    <location>
        <begin position="1"/>
        <end position="23"/>
    </location>
</feature>
<protein>
    <recommendedName>
        <fullName evidence="3">histidine kinase</fullName>
        <ecNumber evidence="3">2.7.13.3</ecNumber>
    </recommendedName>
</protein>
<dbReference type="Pfam" id="PF02518">
    <property type="entry name" value="HATPase_c"/>
    <property type="match status" value="1"/>
</dbReference>
<dbReference type="Pfam" id="PF08376">
    <property type="entry name" value="NIT"/>
    <property type="match status" value="1"/>
</dbReference>
<gene>
    <name evidence="16" type="ORF">EV191_111120</name>
</gene>
<feature type="compositionally biased region" description="Basic and acidic residues" evidence="12">
    <location>
        <begin position="942"/>
        <end position="952"/>
    </location>
</feature>
<dbReference type="GO" id="GO:0004673">
    <property type="term" value="F:protein histidine kinase activity"/>
    <property type="evidence" value="ECO:0007669"/>
    <property type="project" value="UniProtKB-EC"/>
</dbReference>
<feature type="compositionally biased region" description="Acidic residues" evidence="12">
    <location>
        <begin position="815"/>
        <end position="825"/>
    </location>
</feature>
<organism evidence="16 17">
    <name type="scientific">Tamaricihabitans halophyticus</name>
    <dbReference type="NCBI Taxonomy" id="1262583"/>
    <lineage>
        <taxon>Bacteria</taxon>
        <taxon>Bacillati</taxon>
        <taxon>Actinomycetota</taxon>
        <taxon>Actinomycetes</taxon>
        <taxon>Pseudonocardiales</taxon>
        <taxon>Pseudonocardiaceae</taxon>
        <taxon>Tamaricihabitans</taxon>
    </lineage>
</organism>
<evidence type="ECO:0000256" key="4">
    <source>
        <dbReference type="ARBA" id="ARBA00022553"/>
    </source>
</evidence>
<proteinExistence type="predicted"/>
<dbReference type="InterPro" id="IPR003660">
    <property type="entry name" value="HAMP_dom"/>
</dbReference>
<feature type="compositionally biased region" description="Polar residues" evidence="12">
    <location>
        <begin position="828"/>
        <end position="838"/>
    </location>
</feature>
<keyword evidence="7" id="KW-0547">Nucleotide-binding</keyword>